<keyword evidence="1" id="KW-0378">Hydrolase</keyword>
<dbReference type="GO" id="GO:0019915">
    <property type="term" value="P:lipid storage"/>
    <property type="evidence" value="ECO:0007669"/>
    <property type="project" value="InterPro"/>
</dbReference>
<protein>
    <submittedName>
        <fullName evidence="2">T-lymphocyte surface antigen Ly-9</fullName>
    </submittedName>
</protein>
<dbReference type="PANTHER" id="PTHR13390">
    <property type="entry name" value="LIPASE"/>
    <property type="match status" value="1"/>
</dbReference>
<dbReference type="GO" id="GO:0005811">
    <property type="term" value="C:lipid droplet"/>
    <property type="evidence" value="ECO:0007669"/>
    <property type="project" value="InterPro"/>
</dbReference>
<dbReference type="PANTHER" id="PTHR13390:SF0">
    <property type="entry name" value="LIPID DROPLET-ASSOCIATED HYDROLASE"/>
    <property type="match status" value="1"/>
</dbReference>
<reference evidence="3" key="1">
    <citation type="submission" date="2014-09" db="EMBL/GenBank/DDBJ databases">
        <authorList>
            <person name="Mudge J."/>
            <person name="Ramaraj T."/>
            <person name="Lindquist I.E."/>
            <person name="Bharti A.K."/>
            <person name="Sundararajan A."/>
            <person name="Cameron C.T."/>
            <person name="Woodward J.E."/>
            <person name="May G.D."/>
            <person name="Brubaker C."/>
            <person name="Broadhvest J."/>
            <person name="Wilkins T.A."/>
        </authorList>
    </citation>
    <scope>NUCLEOTIDE SEQUENCE</scope>
    <source>
        <strain evidence="3">cv. AKA8401</strain>
    </source>
</reference>
<dbReference type="AlphaFoldDB" id="A0A0B0NG54"/>
<proteinExistence type="predicted"/>
<evidence type="ECO:0000313" key="3">
    <source>
        <dbReference type="Proteomes" id="UP000032142"/>
    </source>
</evidence>
<accession>A0A0B0NG54</accession>
<evidence type="ECO:0000313" key="2">
    <source>
        <dbReference type="EMBL" id="KHG11662.1"/>
    </source>
</evidence>
<dbReference type="EMBL" id="KN396273">
    <property type="protein sequence ID" value="KHG11662.1"/>
    <property type="molecule type" value="Genomic_DNA"/>
</dbReference>
<gene>
    <name evidence="2" type="ORF">F383_15560</name>
</gene>
<keyword evidence="3" id="KW-1185">Reference proteome</keyword>
<name>A0A0B0NG54_GOSAR</name>
<sequence length="95" mass="10846">MLRRLPEKVMYCIGLYPFLALNLQSKKQAVIVKYHTIRNVLYMARTEFIKVSRQASGIALSIEREGHTHGFCCTEAGSIWVARHVASLIKNKLAR</sequence>
<dbReference type="InterPro" id="IPR019363">
    <property type="entry name" value="LDAH"/>
</dbReference>
<dbReference type="GO" id="GO:0016298">
    <property type="term" value="F:lipase activity"/>
    <property type="evidence" value="ECO:0007669"/>
    <property type="project" value="InterPro"/>
</dbReference>
<organism evidence="2 3">
    <name type="scientific">Gossypium arboreum</name>
    <name type="common">Tree cotton</name>
    <name type="synonym">Gossypium nanking</name>
    <dbReference type="NCBI Taxonomy" id="29729"/>
    <lineage>
        <taxon>Eukaryota</taxon>
        <taxon>Viridiplantae</taxon>
        <taxon>Streptophyta</taxon>
        <taxon>Embryophyta</taxon>
        <taxon>Tracheophyta</taxon>
        <taxon>Spermatophyta</taxon>
        <taxon>Magnoliopsida</taxon>
        <taxon>eudicotyledons</taxon>
        <taxon>Gunneridae</taxon>
        <taxon>Pentapetalae</taxon>
        <taxon>rosids</taxon>
        <taxon>malvids</taxon>
        <taxon>Malvales</taxon>
        <taxon>Malvaceae</taxon>
        <taxon>Malvoideae</taxon>
        <taxon>Gossypium</taxon>
    </lineage>
</organism>
<dbReference type="Proteomes" id="UP000032142">
    <property type="component" value="Unassembled WGS sequence"/>
</dbReference>
<evidence type="ECO:0000256" key="1">
    <source>
        <dbReference type="ARBA" id="ARBA00022801"/>
    </source>
</evidence>